<dbReference type="GO" id="GO:0016020">
    <property type="term" value="C:membrane"/>
    <property type="evidence" value="ECO:0007669"/>
    <property type="project" value="UniProtKB-SubCell"/>
</dbReference>
<reference evidence="7 8" key="1">
    <citation type="journal article" date="2013" name="PLoS ONE">
        <title>Enrichment and Genome Sequence of the Group I.1a Ammonia-Oxidizing Archaeon ?Ca. Nitrosotenuis uzonensis? Representing a Clade Globally.</title>
        <authorList>
            <person name="Lebedeva E.V."/>
            <person name="Hatzenpichler R."/>
            <person name="Pelletier E."/>
            <person name="Schuster N."/>
            <person name="Hauzmayer S."/>
            <person name="Bulaev A."/>
            <person name="Grigor'eva N.V."/>
            <person name="Galushko A."/>
            <person name="Schmid M."/>
            <person name="Palatinszky M."/>
            <person name="Le Paslier D."/>
            <person name="Daims H."/>
            <person name="Wagner M."/>
        </authorList>
    </citation>
    <scope>NUCLEOTIDE SEQUENCE [LARGE SCALE GENOMIC DNA]</scope>
    <source>
        <strain evidence="7 8">N4</strain>
    </source>
</reference>
<feature type="transmembrane region" description="Helical" evidence="5">
    <location>
        <begin position="48"/>
        <end position="67"/>
    </location>
</feature>
<sequence>MVQAVLGAVRQRRALLIFSNQIIWMLYHCISLLDWLSLDGKLILYARIIRAFSYGFLSIILAIYLKSIGLSDVMIGLVISATLVNSIIFTMFASFYADRIGRKKILILYAVMMAVSGAIFLVTDNYVALIVAALIGTVNVTGAETSAFLSLEQGILPKTIRNIRKQNTAFGFYNMAAMLSMSGGALLAGLPSILQSLAVEATDSFRMLFLLYMLAGIAAAVIYCFLSREIELTEKNAKDKPSAINLSPQSKKIVTKLAALFSLDSFAGGFVLQSIVSFWFFTRFDVTLSDLSMVFSIAGVLTAFSFIVATKLADRIGLINTMVFTHIPSNALMIFIAFAPTFQIAFLLYLARMGMSQMDVPTRQSYLASVVKDEERIAAAGITNTSRNITQAVSPSIAGVLIQSLLLSAPFVLGGTLKIIYDVLLYSNFKKIKPEHEQDK</sequence>
<dbReference type="InterPro" id="IPR036259">
    <property type="entry name" value="MFS_trans_sf"/>
</dbReference>
<keyword evidence="2 5" id="KW-0812">Transmembrane</keyword>
<dbReference type="PANTHER" id="PTHR23520:SF5">
    <property type="entry name" value="TRANSPORTER, PUTATIVE (AFU_ORTHOLOGUE AFUA_3G04000)-RELATED"/>
    <property type="match status" value="1"/>
</dbReference>
<feature type="domain" description="Major facilitator superfamily (MFS) profile" evidence="6">
    <location>
        <begin position="39"/>
        <end position="433"/>
    </location>
</feature>
<feature type="transmembrane region" description="Helical" evidence="5">
    <location>
        <begin position="257"/>
        <end position="281"/>
    </location>
</feature>
<dbReference type="Gene3D" id="1.20.1250.20">
    <property type="entry name" value="MFS general substrate transporter like domains"/>
    <property type="match status" value="2"/>
</dbReference>
<feature type="transmembrane region" description="Helical" evidence="5">
    <location>
        <begin position="397"/>
        <end position="421"/>
    </location>
</feature>
<evidence type="ECO:0000256" key="2">
    <source>
        <dbReference type="ARBA" id="ARBA00022692"/>
    </source>
</evidence>
<dbReference type="EMBL" id="CBTY010000008">
    <property type="protein sequence ID" value="CDI05338.1"/>
    <property type="molecule type" value="Genomic_DNA"/>
</dbReference>
<dbReference type="PANTHER" id="PTHR23520">
    <property type="entry name" value="TRANSPORTER, PUTATIVE (AFU_ORTHOLOGUE AFUA_3G04000)-RELATED"/>
    <property type="match status" value="1"/>
</dbReference>
<dbReference type="PROSITE" id="PS50850">
    <property type="entry name" value="MFS"/>
    <property type="match status" value="1"/>
</dbReference>
<dbReference type="InterPro" id="IPR011701">
    <property type="entry name" value="MFS"/>
</dbReference>
<feature type="transmembrane region" description="Helical" evidence="5">
    <location>
        <begin position="205"/>
        <end position="226"/>
    </location>
</feature>
<evidence type="ECO:0000313" key="7">
    <source>
        <dbReference type="EMBL" id="CDI05338.1"/>
    </source>
</evidence>
<dbReference type="Proteomes" id="UP000018159">
    <property type="component" value="Unassembled WGS sequence"/>
</dbReference>
<accession>V6ASC7</accession>
<protein>
    <submittedName>
        <fullName evidence="7">Major facilitator superfamily MFS_1</fullName>
    </submittedName>
</protein>
<evidence type="ECO:0000256" key="4">
    <source>
        <dbReference type="ARBA" id="ARBA00023136"/>
    </source>
</evidence>
<feature type="transmembrane region" description="Helical" evidence="5">
    <location>
        <begin position="293"/>
        <end position="310"/>
    </location>
</feature>
<dbReference type="PROSITE" id="PS00216">
    <property type="entry name" value="SUGAR_TRANSPORT_1"/>
    <property type="match status" value="1"/>
</dbReference>
<name>V6ASC7_9ARCH</name>
<keyword evidence="8" id="KW-1185">Reference proteome</keyword>
<organism evidence="7 8">
    <name type="scientific">Candidatus Nitrosotenuis uzonensis</name>
    <dbReference type="NCBI Taxonomy" id="1407055"/>
    <lineage>
        <taxon>Archaea</taxon>
        <taxon>Nitrososphaerota</taxon>
        <taxon>Candidatus Nitrosotenuis</taxon>
    </lineage>
</organism>
<dbReference type="Pfam" id="PF07690">
    <property type="entry name" value="MFS_1"/>
    <property type="match status" value="1"/>
</dbReference>
<proteinExistence type="predicted"/>
<dbReference type="InterPro" id="IPR005829">
    <property type="entry name" value="Sugar_transporter_CS"/>
</dbReference>
<keyword evidence="4 5" id="KW-0472">Membrane</keyword>
<dbReference type="SUPFAM" id="SSF103473">
    <property type="entry name" value="MFS general substrate transporter"/>
    <property type="match status" value="1"/>
</dbReference>
<comment type="caution">
    <text evidence="7">The sequence shown here is derived from an EMBL/GenBank/DDBJ whole genome shotgun (WGS) entry which is preliminary data.</text>
</comment>
<feature type="transmembrane region" description="Helical" evidence="5">
    <location>
        <begin position="331"/>
        <end position="351"/>
    </location>
</feature>
<evidence type="ECO:0000313" key="8">
    <source>
        <dbReference type="Proteomes" id="UP000018159"/>
    </source>
</evidence>
<dbReference type="STRING" id="1407055.NITUZ_30030"/>
<dbReference type="InterPro" id="IPR020846">
    <property type="entry name" value="MFS_dom"/>
</dbReference>
<evidence type="ECO:0000259" key="6">
    <source>
        <dbReference type="PROSITE" id="PS50850"/>
    </source>
</evidence>
<gene>
    <name evidence="7" type="ORF">NITUZ_30030</name>
</gene>
<feature type="transmembrane region" description="Helical" evidence="5">
    <location>
        <begin position="172"/>
        <end position="193"/>
    </location>
</feature>
<dbReference type="AlphaFoldDB" id="V6ASC7"/>
<evidence type="ECO:0000256" key="5">
    <source>
        <dbReference type="SAM" id="Phobius"/>
    </source>
</evidence>
<feature type="transmembrane region" description="Helical" evidence="5">
    <location>
        <begin position="128"/>
        <end position="151"/>
    </location>
</feature>
<feature type="transmembrane region" description="Helical" evidence="5">
    <location>
        <begin position="105"/>
        <end position="122"/>
    </location>
</feature>
<dbReference type="GO" id="GO:0022857">
    <property type="term" value="F:transmembrane transporter activity"/>
    <property type="evidence" value="ECO:0007669"/>
    <property type="project" value="InterPro"/>
</dbReference>
<comment type="subcellular location">
    <subcellularLocation>
        <location evidence="1">Membrane</location>
        <topology evidence="1">Multi-pass membrane protein</topology>
    </subcellularLocation>
</comment>
<keyword evidence="3 5" id="KW-1133">Transmembrane helix</keyword>
<feature type="transmembrane region" description="Helical" evidence="5">
    <location>
        <begin position="73"/>
        <end position="93"/>
    </location>
</feature>
<evidence type="ECO:0000256" key="1">
    <source>
        <dbReference type="ARBA" id="ARBA00004141"/>
    </source>
</evidence>
<evidence type="ECO:0000256" key="3">
    <source>
        <dbReference type="ARBA" id="ARBA00022989"/>
    </source>
</evidence>
<feature type="transmembrane region" description="Helical" evidence="5">
    <location>
        <begin position="15"/>
        <end position="36"/>
    </location>
</feature>